<sequence length="1819" mass="207276">MELEYSDVSAEVKGSLTPGKLKLTEQNIIFKNSTSGKVQQIPSSDFDVVNFQTFADTWSICLFLKNGTLHRFVGFKDSEKEKIAKFFSNAYKIEMLEKDLSTVKNGSVLSFDVGSNSSFEIPLNHISQCTGGKNGIAMEFHQNDDAPVSLMEMKLKDPVEVFQQQVVDKASVINISVDAIAIFRKINCLTPRGRYDIKIFNSFFQLHGKTFHYTIPLTTVLRLFLLPHKDSRQMFFVVSLDPIKQGQTGFHFLVFLFNRDETSIELPYTEEELKEKFEGKLQKELNGPTFEVMSNIMKTITNKKLTGPADFIGHSGTPAISCSFKAKAGLLYPLERGFIYVHKPTIHITFEDMASVNFARAGGSTRAFDFKIDLKSGTVHTFGSIKKEEYGKLFDFITKKKLNIKDEFGESFEEAAPNAYLARVKAKGQEKDDDDDEKDKERYEQEMKEFKASLGDTSKENKKSSANTDKKASDVDPVEVFQQQVVDKASVINIPVDAIAIFKKINCLTPRGRYDIKIFNSFFQLHGKTFRYTIPITAVHRLFLLPHSHLLPDSRQMLFVVSLDPIKQGQTSYYFLPFLFNRDETSIELPYTEEELKEKFEGKLQKVLSGPTFEVMGNIMKTITNKKLTGPADFIGYSGTPAISCSFKAEAGLLYPLERGFIYVHKPPTYIEFEDIVSVNFARGGGSTRSFDFKIELNSGIVHTFGSIEKEEYGKLFDFIIKKKLNIKGQERDDDGDDEKDKERYEQKMKEFKASGGDTSKENKKSPAKADMKPSDVDVVEVLQQQVVDKASVINISVDAIAIFRKINCFTPRGRYDIKIFNSFFQLHGKTFRYTIPITTVLRLFLLPRSHLLPDSRHMFFIVSLDPIKQGQTGFHFLVFLFNRDETSIELPYTEEELKEKFEGKLQKELNGPTFEVMSNIMKTITNKKLTGPADFIGYSGTPAIICSFKAEAGLLYPLERGFIYVHKSPIYIGFEEIASVKFARGGGSTRSFDFEIEVKPCTVHTFGSIEKEEYGKLFDFITKKKLNIKDEFGDSVEEAAPDAYLARVKAKGQERDDDDNEKDKERCEQEMNVGGGEKASGDDTLKENKTSPAKKDKKPVANKRDSSPNEVEEAAPDAYLARVKAEGQERDDDDNEKDKERCEQEMKVGGGEKASGDDTSKENKTSPAKKDKKPVANKRDSSPNEVEEAAPDAYLARVKAECQERDDDDNEKDKERCEQEMNVGGGEKASGDDTSKENKTSPAKKDKKPVANKRDSSPNEVEEAAPDAYLARVKAEGQERDDDDNEKDKERCEQEMKVGGGEKASGDDTSKENKTSPAKKDKKPVANKRDSSPNEVEEAAPDAYLARVKAEGQERDDDDNEKDKERCEQEMKVGGGEKASGDDTSKENKTSPAKKDKKPVANKRDSSPNEGFPQEENTLEIMEAIPVNPSKKQRISQPAEETPYMCVFCFERFSHTDDLEQHARTHSVENPKKWQTCSKRFFGADLKNHITPHTGDECNRCENCFKGVCRAFQLNRLITSHTEEQLKKCQICFEQFSQAGSLKKHMRSHTGERRYKCEVCFKHFDHASYLKNHTRTHTEEKPFQCQMCFKQFSQASGLKYHIMRSHNEDKRYNCEICCKSVCRAFQLKRLIRMHTEENLKECQICFKSFSEASSLKQHISSHTREKRYKCEVCLKHFGQASDLKQHITTHTEENSYKCQMCCIEFSQARSLEEHNIRSHTKENCYKCQMCSIEFSETASLEQHNMTHTDEQRYKCKICFKHFDRASRLKRHKITHIEGKPYECRMCLKQFSRADSLQDHICVLCVNRVKYSKKTVLRL</sequence>
<comment type="similarity">
    <text evidence="2">Belongs to the SSRP1 family.</text>
</comment>
<dbReference type="Pfam" id="PF08512">
    <property type="entry name" value="Rttp106-like_middle"/>
    <property type="match status" value="3"/>
</dbReference>
<dbReference type="PROSITE" id="PS00028">
    <property type="entry name" value="ZINC_FINGER_C2H2_1"/>
    <property type="match status" value="9"/>
</dbReference>
<feature type="compositionally biased region" description="Basic and acidic residues" evidence="11">
    <location>
        <begin position="1324"/>
        <end position="1333"/>
    </location>
</feature>
<feature type="domain" description="C2H2-type" evidence="12">
    <location>
        <begin position="1556"/>
        <end position="1583"/>
    </location>
</feature>
<dbReference type="Gene3D" id="2.30.29.30">
    <property type="entry name" value="Pleckstrin-homology domain (PH domain)/Phosphotyrosine-binding domain (PTB)"/>
    <property type="match status" value="4"/>
</dbReference>
<evidence type="ECO:0000313" key="14">
    <source>
        <dbReference type="Proteomes" id="UP001652700"/>
    </source>
</evidence>
<dbReference type="InterPro" id="IPR048993">
    <property type="entry name" value="SSRP1-like_PH1"/>
</dbReference>
<feature type="compositionally biased region" description="Basic and acidic residues" evidence="11">
    <location>
        <begin position="1305"/>
        <end position="1315"/>
    </location>
</feature>
<dbReference type="PRINTS" id="PR00887">
    <property type="entry name" value="SSRCOGNITION"/>
</dbReference>
<keyword evidence="7" id="KW-0804">Transcription</keyword>
<dbReference type="InterPro" id="IPR013087">
    <property type="entry name" value="Znf_C2H2_type"/>
</dbReference>
<proteinExistence type="inferred from homology"/>
<evidence type="ECO:0000256" key="4">
    <source>
        <dbReference type="ARBA" id="ARBA00022705"/>
    </source>
</evidence>
<feature type="compositionally biased region" description="Basic and acidic residues" evidence="11">
    <location>
        <begin position="1080"/>
        <end position="1090"/>
    </location>
</feature>
<protein>
    <recommendedName>
        <fullName evidence="12">C2H2-type domain-containing protein</fullName>
    </recommendedName>
</protein>
<feature type="compositionally biased region" description="Basic and acidic residues" evidence="11">
    <location>
        <begin position="1230"/>
        <end position="1240"/>
    </location>
</feature>
<dbReference type="InterPro" id="IPR024954">
    <property type="entry name" value="SSRP1_DD"/>
</dbReference>
<dbReference type="PANTHER" id="PTHR45849:SF1">
    <property type="entry name" value="FACT COMPLEX SUBUNIT SSRP1"/>
    <property type="match status" value="1"/>
</dbReference>
<evidence type="ECO:0000256" key="7">
    <source>
        <dbReference type="ARBA" id="ARBA00023163"/>
    </source>
</evidence>
<dbReference type="EnsemblMetazoa" id="XM_050652641.1">
    <property type="protein sequence ID" value="XP_050508598.1"/>
    <property type="gene ID" value="LOC126885869"/>
</dbReference>
<keyword evidence="8" id="KW-0234">DNA repair</keyword>
<keyword evidence="4" id="KW-0235">DNA replication</keyword>
<evidence type="ECO:0000256" key="11">
    <source>
        <dbReference type="SAM" id="MobiDB-lite"/>
    </source>
</evidence>
<evidence type="ECO:0000256" key="8">
    <source>
        <dbReference type="ARBA" id="ARBA00023204"/>
    </source>
</evidence>
<feature type="domain" description="C2H2-type" evidence="12">
    <location>
        <begin position="1782"/>
        <end position="1800"/>
    </location>
</feature>
<evidence type="ECO:0000256" key="10">
    <source>
        <dbReference type="PROSITE-ProRule" id="PRU00042"/>
    </source>
</evidence>
<feature type="compositionally biased region" description="Basic and acidic residues" evidence="11">
    <location>
        <begin position="1287"/>
        <end position="1297"/>
    </location>
</feature>
<keyword evidence="5" id="KW-0227">DNA damage</keyword>
<dbReference type="Gene3D" id="3.30.160.60">
    <property type="entry name" value="Classic Zinc Finger"/>
    <property type="match status" value="9"/>
</dbReference>
<dbReference type="SMART" id="SM00355">
    <property type="entry name" value="ZnF_C2H2"/>
    <property type="match status" value="11"/>
</dbReference>
<feature type="domain" description="C2H2-type" evidence="12">
    <location>
        <begin position="1445"/>
        <end position="1472"/>
    </location>
</feature>
<feature type="compositionally biased region" description="Basic and acidic residues" evidence="11">
    <location>
        <begin position="1399"/>
        <end position="1408"/>
    </location>
</feature>
<dbReference type="CDD" id="cd13230">
    <property type="entry name" value="PH1_SSRP1-like"/>
    <property type="match status" value="3"/>
</dbReference>
<reference evidence="13" key="1">
    <citation type="submission" date="2025-05" db="UniProtKB">
        <authorList>
            <consortium name="EnsemblMetazoa"/>
        </authorList>
    </citation>
    <scope>IDENTIFICATION</scope>
</reference>
<dbReference type="Pfam" id="PF03531">
    <property type="entry name" value="SSrecog"/>
    <property type="match status" value="1"/>
</dbReference>
<dbReference type="GeneID" id="126885869"/>
<dbReference type="SUPFAM" id="SSF50729">
    <property type="entry name" value="PH domain-like"/>
    <property type="match status" value="3"/>
</dbReference>
<feature type="region of interest" description="Disordered" evidence="11">
    <location>
        <begin position="450"/>
        <end position="473"/>
    </location>
</feature>
<name>A0ABM5KEL0_DIAVI</name>
<keyword evidence="10" id="KW-0862">Zinc</keyword>
<feature type="domain" description="C2H2-type" evidence="12">
    <location>
        <begin position="1726"/>
        <end position="1753"/>
    </location>
</feature>
<feature type="compositionally biased region" description="Basic and acidic residues" evidence="11">
    <location>
        <begin position="1249"/>
        <end position="1258"/>
    </location>
</feature>
<feature type="domain" description="C2H2-type" evidence="12">
    <location>
        <begin position="1641"/>
        <end position="1668"/>
    </location>
</feature>
<dbReference type="InterPro" id="IPR000969">
    <property type="entry name" value="SSRP1/POB3"/>
</dbReference>
<feature type="compositionally biased region" description="Basic and acidic residues" evidence="11">
    <location>
        <begin position="1099"/>
        <end position="1108"/>
    </location>
</feature>
<feature type="compositionally biased region" description="Basic and acidic residues" evidence="11">
    <location>
        <begin position="1362"/>
        <end position="1372"/>
    </location>
</feature>
<evidence type="ECO:0000256" key="2">
    <source>
        <dbReference type="ARBA" id="ARBA00010060"/>
    </source>
</evidence>
<evidence type="ECO:0000256" key="9">
    <source>
        <dbReference type="ARBA" id="ARBA00023242"/>
    </source>
</evidence>
<evidence type="ECO:0000256" key="6">
    <source>
        <dbReference type="ARBA" id="ARBA00023015"/>
    </source>
</evidence>
<dbReference type="Gene3D" id="2.30.29.150">
    <property type="match status" value="3"/>
</dbReference>
<evidence type="ECO:0000256" key="1">
    <source>
        <dbReference type="ARBA" id="ARBA00004286"/>
    </source>
</evidence>
<dbReference type="PROSITE" id="PS50157">
    <property type="entry name" value="ZINC_FINGER_C2H2_2"/>
    <property type="match status" value="11"/>
</dbReference>
<feature type="region of interest" description="Disordered" evidence="11">
    <location>
        <begin position="1049"/>
        <end position="1419"/>
    </location>
</feature>
<feature type="region of interest" description="Disordered" evidence="11">
    <location>
        <begin position="750"/>
        <end position="773"/>
    </location>
</feature>
<dbReference type="InterPro" id="IPR050454">
    <property type="entry name" value="RTT106/SSRP1_HistChap/FACT"/>
</dbReference>
<dbReference type="InterPro" id="IPR036236">
    <property type="entry name" value="Znf_C2H2_sf"/>
</dbReference>
<evidence type="ECO:0000259" key="12">
    <source>
        <dbReference type="PROSITE" id="PS50157"/>
    </source>
</evidence>
<keyword evidence="10" id="KW-0479">Metal-binding</keyword>
<dbReference type="SMART" id="SM01287">
    <property type="entry name" value="Rtt106"/>
    <property type="match status" value="3"/>
</dbReference>
<keyword evidence="9" id="KW-0539">Nucleus</keyword>
<dbReference type="InterPro" id="IPR011993">
    <property type="entry name" value="PH-like_dom_sf"/>
</dbReference>
<keyword evidence="14" id="KW-1185">Reference proteome</keyword>
<keyword evidence="3" id="KW-0158">Chromosome</keyword>
<feature type="domain" description="C2H2-type" evidence="12">
    <location>
        <begin position="1528"/>
        <end position="1555"/>
    </location>
</feature>
<keyword evidence="6" id="KW-0805">Transcription regulation</keyword>
<dbReference type="Proteomes" id="UP001652700">
    <property type="component" value="Unplaced"/>
</dbReference>
<feature type="domain" description="C2H2-type" evidence="12">
    <location>
        <begin position="1613"/>
        <end position="1640"/>
    </location>
</feature>
<feature type="compositionally biased region" description="Basic and acidic residues" evidence="11">
    <location>
        <begin position="1155"/>
        <end position="1165"/>
    </location>
</feature>
<dbReference type="Pfam" id="PF21103">
    <property type="entry name" value="PH1_SSRP1-like"/>
    <property type="match status" value="3"/>
</dbReference>
<feature type="compositionally biased region" description="Basic and acidic residues" evidence="11">
    <location>
        <begin position="1380"/>
        <end position="1390"/>
    </location>
</feature>
<accession>A0ABM5KEL0</accession>
<dbReference type="RefSeq" id="XP_050508598.1">
    <property type="nucleotide sequence ID" value="XM_050652641.1"/>
</dbReference>
<feature type="domain" description="C2H2-type" evidence="12">
    <location>
        <begin position="1754"/>
        <end position="1781"/>
    </location>
</feature>
<evidence type="ECO:0000256" key="5">
    <source>
        <dbReference type="ARBA" id="ARBA00022763"/>
    </source>
</evidence>
<organism evidence="13 14">
    <name type="scientific">Diabrotica virgifera virgifera</name>
    <name type="common">western corn rootworm</name>
    <dbReference type="NCBI Taxonomy" id="50390"/>
    <lineage>
        <taxon>Eukaryota</taxon>
        <taxon>Metazoa</taxon>
        <taxon>Ecdysozoa</taxon>
        <taxon>Arthropoda</taxon>
        <taxon>Hexapoda</taxon>
        <taxon>Insecta</taxon>
        <taxon>Pterygota</taxon>
        <taxon>Neoptera</taxon>
        <taxon>Endopterygota</taxon>
        <taxon>Coleoptera</taxon>
        <taxon>Polyphaga</taxon>
        <taxon>Cucujiformia</taxon>
        <taxon>Chrysomeloidea</taxon>
        <taxon>Chrysomelidae</taxon>
        <taxon>Galerucinae</taxon>
        <taxon>Diabroticina</taxon>
        <taxon>Diabroticites</taxon>
        <taxon>Diabrotica</taxon>
    </lineage>
</organism>
<keyword evidence="10" id="KW-0863">Zinc-finger</keyword>
<feature type="domain" description="C2H2-type" evidence="12">
    <location>
        <begin position="1697"/>
        <end position="1725"/>
    </location>
</feature>
<dbReference type="PANTHER" id="PTHR45849">
    <property type="entry name" value="FACT COMPLEX SUBUNIT SSRP1"/>
    <property type="match status" value="1"/>
</dbReference>
<feature type="domain" description="C2H2-type" evidence="12">
    <location>
        <begin position="1584"/>
        <end position="1612"/>
    </location>
</feature>
<dbReference type="Pfam" id="PF00096">
    <property type="entry name" value="zf-C2H2"/>
    <property type="match status" value="5"/>
</dbReference>
<dbReference type="Pfam" id="PF17292">
    <property type="entry name" value="POB3_N"/>
    <property type="match status" value="1"/>
</dbReference>
<feature type="domain" description="C2H2-type" evidence="12">
    <location>
        <begin position="1669"/>
        <end position="1696"/>
    </location>
</feature>
<dbReference type="SUPFAM" id="SSF57667">
    <property type="entry name" value="beta-beta-alpha zinc fingers"/>
    <property type="match status" value="6"/>
</dbReference>
<evidence type="ECO:0000313" key="13">
    <source>
        <dbReference type="EnsemblMetazoa" id="XP_050508598.1"/>
    </source>
</evidence>
<dbReference type="CDD" id="cd13231">
    <property type="entry name" value="PH2_SSRP1-like"/>
    <property type="match status" value="3"/>
</dbReference>
<comment type="subcellular location">
    <subcellularLocation>
        <location evidence="1">Chromosome</location>
    </subcellularLocation>
</comment>
<dbReference type="InterPro" id="IPR035417">
    <property type="entry name" value="SSRP1/POB3_N"/>
</dbReference>
<dbReference type="Gene3D" id="2.30.29.220">
    <property type="entry name" value="Structure-specific recognition protein (SSRP1)"/>
    <property type="match status" value="1"/>
</dbReference>
<dbReference type="InterPro" id="IPR038167">
    <property type="entry name" value="SSRP1_sf"/>
</dbReference>
<evidence type="ECO:0000256" key="3">
    <source>
        <dbReference type="ARBA" id="ARBA00022454"/>
    </source>
</evidence>
<dbReference type="InterPro" id="IPR013719">
    <property type="entry name" value="RTT106/SPT16-like_middle_dom"/>
</dbReference>
<feature type="compositionally biased region" description="Basic and acidic residues" evidence="11">
    <location>
        <begin position="1137"/>
        <end position="1147"/>
    </location>
</feature>
<feature type="compositionally biased region" description="Basic and acidic residues" evidence="11">
    <location>
        <begin position="1174"/>
        <end position="1183"/>
    </location>
</feature>